<evidence type="ECO:0000256" key="1">
    <source>
        <dbReference type="ARBA" id="ARBA00023015"/>
    </source>
</evidence>
<dbReference type="InterPro" id="IPR013324">
    <property type="entry name" value="RNA_pol_sigma_r3/r4-like"/>
</dbReference>
<reference evidence="7 8" key="1">
    <citation type="submission" date="2015-10" db="EMBL/GenBank/DDBJ databases">
        <title>Draft genome sequence of Novosphingobium fuchskuhlense DSM 25065 isolated from a surface water sample of the southwest basin of Lake Grosse Fuchskuhle.</title>
        <authorList>
            <person name="Ruckert C."/>
            <person name="Winkler A."/>
            <person name="Glaeser J."/>
            <person name="Grossart H.-P."/>
            <person name="Kalinowski J."/>
            <person name="Glaeser S."/>
        </authorList>
    </citation>
    <scope>NUCLEOTIDE SEQUENCE [LARGE SCALE GENOMIC DNA]</scope>
    <source>
        <strain evidence="7 8">FNE08-7</strain>
    </source>
</reference>
<evidence type="ECO:0000256" key="4">
    <source>
        <dbReference type="ARBA" id="ARBA00023163"/>
    </source>
</evidence>
<dbReference type="GO" id="GO:0006352">
    <property type="term" value="P:DNA-templated transcription initiation"/>
    <property type="evidence" value="ECO:0007669"/>
    <property type="project" value="InterPro"/>
</dbReference>
<comment type="caution">
    <text evidence="7">The sequence shown here is derived from an EMBL/GenBank/DDBJ whole genome shotgun (WGS) entry which is preliminary data.</text>
</comment>
<dbReference type="NCBIfam" id="TIGR02937">
    <property type="entry name" value="sigma70-ECF"/>
    <property type="match status" value="1"/>
</dbReference>
<name>A0A117UUA4_9SPHN</name>
<dbReference type="AlphaFoldDB" id="A0A117UUA4"/>
<keyword evidence="8" id="KW-1185">Reference proteome</keyword>
<feature type="domain" description="RNA polymerase sigma-70 region 2" evidence="5">
    <location>
        <begin position="38"/>
        <end position="106"/>
    </location>
</feature>
<evidence type="ECO:0000256" key="2">
    <source>
        <dbReference type="ARBA" id="ARBA00023082"/>
    </source>
</evidence>
<accession>A0A117UUA4</accession>
<evidence type="ECO:0000259" key="6">
    <source>
        <dbReference type="Pfam" id="PF04545"/>
    </source>
</evidence>
<dbReference type="OrthoDB" id="8481770at2"/>
<feature type="domain" description="RNA polymerase sigma-70 region 4" evidence="6">
    <location>
        <begin position="191"/>
        <end position="238"/>
    </location>
</feature>
<proteinExistence type="predicted"/>
<sequence length="247" mass="28122">MKLKRDQGVEIVSDPDRVEASLWRRLRFEGNERCRETLFTRYMPLARALAAKYLKAQQTRSIERGDLDQFAFEGLLQSLDRFNPLKGVPFSAFARPRISGNITDGMARMSDMTAQLGHMRRSRRERLVSLQAAEISGDALDQLADLAFDLAIGIMLDDTGIVESADGADNRVNVYEGLAWRQAQAALTEEISSLPENEGAVIQHHYQNGLNFATIAELLRLTRGRISQLHRSAIERLRRRLRHFQER</sequence>
<gene>
    <name evidence="7" type="ORF">AQZ52_09795</name>
</gene>
<dbReference type="Proteomes" id="UP000058012">
    <property type="component" value="Unassembled WGS sequence"/>
</dbReference>
<organism evidence="7 8">
    <name type="scientific">Novosphingobium fuchskuhlense</name>
    <dbReference type="NCBI Taxonomy" id="1117702"/>
    <lineage>
        <taxon>Bacteria</taxon>
        <taxon>Pseudomonadati</taxon>
        <taxon>Pseudomonadota</taxon>
        <taxon>Alphaproteobacteria</taxon>
        <taxon>Sphingomonadales</taxon>
        <taxon>Sphingomonadaceae</taxon>
        <taxon>Novosphingobium</taxon>
    </lineage>
</organism>
<dbReference type="Pfam" id="PF04545">
    <property type="entry name" value="Sigma70_r4"/>
    <property type="match status" value="1"/>
</dbReference>
<evidence type="ECO:0008006" key="9">
    <source>
        <dbReference type="Google" id="ProtNLM"/>
    </source>
</evidence>
<protein>
    <recommendedName>
        <fullName evidence="9">RNA polymerase subunit sigma</fullName>
    </recommendedName>
</protein>
<dbReference type="InterPro" id="IPR014284">
    <property type="entry name" value="RNA_pol_sigma-70_dom"/>
</dbReference>
<dbReference type="Gene3D" id="1.20.140.160">
    <property type="match status" value="1"/>
</dbReference>
<dbReference type="STRING" id="1117702.AQZ52_09795"/>
<keyword evidence="2" id="KW-0731">Sigma factor</keyword>
<evidence type="ECO:0000256" key="3">
    <source>
        <dbReference type="ARBA" id="ARBA00023125"/>
    </source>
</evidence>
<dbReference type="RefSeq" id="WP_067909841.1">
    <property type="nucleotide sequence ID" value="NZ_KQ954245.1"/>
</dbReference>
<dbReference type="SUPFAM" id="SSF88946">
    <property type="entry name" value="Sigma2 domain of RNA polymerase sigma factors"/>
    <property type="match status" value="1"/>
</dbReference>
<dbReference type="InterPro" id="IPR007627">
    <property type="entry name" value="RNA_pol_sigma70_r2"/>
</dbReference>
<dbReference type="Gene3D" id="1.10.1740.10">
    <property type="match status" value="1"/>
</dbReference>
<dbReference type="SUPFAM" id="SSF88659">
    <property type="entry name" value="Sigma3 and sigma4 domains of RNA polymerase sigma factors"/>
    <property type="match status" value="1"/>
</dbReference>
<dbReference type="InterPro" id="IPR013325">
    <property type="entry name" value="RNA_pol_sigma_r2"/>
</dbReference>
<dbReference type="PANTHER" id="PTHR30385">
    <property type="entry name" value="SIGMA FACTOR F FLAGELLAR"/>
    <property type="match status" value="1"/>
</dbReference>
<dbReference type="Pfam" id="PF04542">
    <property type="entry name" value="Sigma70_r2"/>
    <property type="match status" value="1"/>
</dbReference>
<dbReference type="EMBL" id="LLZS01000007">
    <property type="protein sequence ID" value="KUR70992.1"/>
    <property type="molecule type" value="Genomic_DNA"/>
</dbReference>
<dbReference type="CDD" id="cd06171">
    <property type="entry name" value="Sigma70_r4"/>
    <property type="match status" value="1"/>
</dbReference>
<keyword evidence="4" id="KW-0804">Transcription</keyword>
<evidence type="ECO:0000259" key="5">
    <source>
        <dbReference type="Pfam" id="PF04542"/>
    </source>
</evidence>
<dbReference type="GO" id="GO:0003677">
    <property type="term" value="F:DNA binding"/>
    <property type="evidence" value="ECO:0007669"/>
    <property type="project" value="UniProtKB-KW"/>
</dbReference>
<dbReference type="InterPro" id="IPR007630">
    <property type="entry name" value="RNA_pol_sigma70_r4"/>
</dbReference>
<keyword evidence="3" id="KW-0238">DNA-binding</keyword>
<keyword evidence="1" id="KW-0805">Transcription regulation</keyword>
<evidence type="ECO:0000313" key="8">
    <source>
        <dbReference type="Proteomes" id="UP000058012"/>
    </source>
</evidence>
<evidence type="ECO:0000313" key="7">
    <source>
        <dbReference type="EMBL" id="KUR70992.1"/>
    </source>
</evidence>
<dbReference type="GO" id="GO:0016987">
    <property type="term" value="F:sigma factor activity"/>
    <property type="evidence" value="ECO:0007669"/>
    <property type="project" value="UniProtKB-KW"/>
</dbReference>